<accession>A0A922DMX8</accession>
<evidence type="ECO:0000313" key="3">
    <source>
        <dbReference type="Proteomes" id="UP000811246"/>
    </source>
</evidence>
<dbReference type="PROSITE" id="PS51471">
    <property type="entry name" value="FE2OG_OXY"/>
    <property type="match status" value="1"/>
</dbReference>
<dbReference type="AlphaFoldDB" id="A0A922DMX8"/>
<dbReference type="GO" id="GO:0016491">
    <property type="term" value="F:oxidoreductase activity"/>
    <property type="evidence" value="ECO:0007669"/>
    <property type="project" value="TreeGrafter"/>
</dbReference>
<dbReference type="GO" id="GO:0032451">
    <property type="term" value="F:demethylase activity"/>
    <property type="evidence" value="ECO:0007669"/>
    <property type="project" value="TreeGrafter"/>
</dbReference>
<dbReference type="GO" id="GO:0070988">
    <property type="term" value="P:demethylation"/>
    <property type="evidence" value="ECO:0007669"/>
    <property type="project" value="InterPro"/>
</dbReference>
<dbReference type="InterPro" id="IPR032857">
    <property type="entry name" value="ALKBH4"/>
</dbReference>
<protein>
    <recommendedName>
        <fullName evidence="1">Fe2OG dioxygenase domain-containing protein</fullName>
    </recommendedName>
</protein>
<sequence length="274" mass="31109">MGLPRFGCPKGFEGDSIFSAFGEVKGVFGADDSGARVIVSYLDESSATAALEAFDGHPCPDLKRRSLHIRYSVLQPTSKELLAAVDARPWKSLTKRRIQHYGYEFCYKVLHIRNVKTRWKLSELPSFVSLILERISSFPNLDDSANIVLEQLMVNEYLTGVGLSPHVDTQSAFEGFIYSLSLAGPCIMDPSMKMQTPENDKSFLKRAIYLPPWSMLLLSGEARYGWHHNIPHHKIDFVKDNMIRRGSRRVSFSFRKVKMGPCKCEFSQYCDSLR</sequence>
<dbReference type="PANTHER" id="PTHR12463:SF1">
    <property type="entry name" value="2-OXOGLUTARATE AND FE-DEPENDENT OXYGENASE FAMILY PROTEIN"/>
    <property type="match status" value="1"/>
</dbReference>
<evidence type="ECO:0000259" key="1">
    <source>
        <dbReference type="PROSITE" id="PS51471"/>
    </source>
</evidence>
<feature type="domain" description="Fe2OG dioxygenase" evidence="1">
    <location>
        <begin position="148"/>
        <end position="258"/>
    </location>
</feature>
<organism evidence="2 3">
    <name type="scientific">Carya illinoinensis</name>
    <name type="common">Pecan</name>
    <dbReference type="NCBI Taxonomy" id="32201"/>
    <lineage>
        <taxon>Eukaryota</taxon>
        <taxon>Viridiplantae</taxon>
        <taxon>Streptophyta</taxon>
        <taxon>Embryophyta</taxon>
        <taxon>Tracheophyta</taxon>
        <taxon>Spermatophyta</taxon>
        <taxon>Magnoliopsida</taxon>
        <taxon>eudicotyledons</taxon>
        <taxon>Gunneridae</taxon>
        <taxon>Pentapetalae</taxon>
        <taxon>rosids</taxon>
        <taxon>fabids</taxon>
        <taxon>Fagales</taxon>
        <taxon>Juglandaceae</taxon>
        <taxon>Carya</taxon>
    </lineage>
</organism>
<name>A0A922DMX8_CARIL</name>
<dbReference type="Pfam" id="PF13532">
    <property type="entry name" value="2OG-FeII_Oxy_2"/>
    <property type="match status" value="1"/>
</dbReference>
<proteinExistence type="predicted"/>
<evidence type="ECO:0000313" key="2">
    <source>
        <dbReference type="EMBL" id="KAG6687541.1"/>
    </source>
</evidence>
<dbReference type="EMBL" id="CM031835">
    <property type="protein sequence ID" value="KAG6687541.1"/>
    <property type="molecule type" value="Genomic_DNA"/>
</dbReference>
<dbReference type="InterPro" id="IPR027450">
    <property type="entry name" value="AlkB-like"/>
</dbReference>
<dbReference type="Proteomes" id="UP000811246">
    <property type="component" value="Chromosome 11"/>
</dbReference>
<dbReference type="InterPro" id="IPR005123">
    <property type="entry name" value="Oxoglu/Fe-dep_dioxygenase_dom"/>
</dbReference>
<reference evidence="2" key="1">
    <citation type="submission" date="2021-01" db="EMBL/GenBank/DDBJ databases">
        <authorList>
            <person name="Lovell J.T."/>
            <person name="Bentley N."/>
            <person name="Bhattarai G."/>
            <person name="Jenkins J.W."/>
            <person name="Sreedasyam A."/>
            <person name="Alarcon Y."/>
            <person name="Bock C."/>
            <person name="Boston L."/>
            <person name="Carlson J."/>
            <person name="Cervantes K."/>
            <person name="Clermont K."/>
            <person name="Krom N."/>
            <person name="Kubenka K."/>
            <person name="Mamidi S."/>
            <person name="Mattison C."/>
            <person name="Monteros M."/>
            <person name="Pisani C."/>
            <person name="Plott C."/>
            <person name="Rajasekar S."/>
            <person name="Rhein H.S."/>
            <person name="Rohla C."/>
            <person name="Song M."/>
            <person name="Hilaire R.S."/>
            <person name="Shu S."/>
            <person name="Wells L."/>
            <person name="Wang X."/>
            <person name="Webber J."/>
            <person name="Heerema R.J."/>
            <person name="Klein P."/>
            <person name="Conner P."/>
            <person name="Grauke L."/>
            <person name="Grimwood J."/>
            <person name="Schmutz J."/>
            <person name="Randall J.J."/>
        </authorList>
    </citation>
    <scope>NUCLEOTIDE SEQUENCE</scope>
    <source>
        <tissue evidence="2">Leaf</tissue>
    </source>
</reference>
<gene>
    <name evidence="2" type="ORF">I3842_11G076900</name>
</gene>
<comment type="caution">
    <text evidence="2">The sequence shown here is derived from an EMBL/GenBank/DDBJ whole genome shotgun (WGS) entry which is preliminary data.</text>
</comment>
<dbReference type="PANTHER" id="PTHR12463">
    <property type="entry name" value="OXYGENASE-RELATED"/>
    <property type="match status" value="1"/>
</dbReference>